<feature type="compositionally biased region" description="Low complexity" evidence="1">
    <location>
        <begin position="175"/>
        <end position="186"/>
    </location>
</feature>
<accession>A0ABV0N5B2</accession>
<comment type="caution">
    <text evidence="2">The sequence shown here is derived from an EMBL/GenBank/DDBJ whole genome shotgun (WGS) entry which is preliminary data.</text>
</comment>
<dbReference type="Proteomes" id="UP001476798">
    <property type="component" value="Unassembled WGS sequence"/>
</dbReference>
<protein>
    <submittedName>
        <fullName evidence="2">Uncharacterized protein</fullName>
    </submittedName>
</protein>
<name>A0ABV0N5B2_9TELE</name>
<organism evidence="2 3">
    <name type="scientific">Goodea atripinnis</name>
    <dbReference type="NCBI Taxonomy" id="208336"/>
    <lineage>
        <taxon>Eukaryota</taxon>
        <taxon>Metazoa</taxon>
        <taxon>Chordata</taxon>
        <taxon>Craniata</taxon>
        <taxon>Vertebrata</taxon>
        <taxon>Euteleostomi</taxon>
        <taxon>Actinopterygii</taxon>
        <taxon>Neopterygii</taxon>
        <taxon>Teleostei</taxon>
        <taxon>Neoteleostei</taxon>
        <taxon>Acanthomorphata</taxon>
        <taxon>Ovalentaria</taxon>
        <taxon>Atherinomorphae</taxon>
        <taxon>Cyprinodontiformes</taxon>
        <taxon>Goodeidae</taxon>
        <taxon>Goodea</taxon>
    </lineage>
</organism>
<evidence type="ECO:0000313" key="3">
    <source>
        <dbReference type="Proteomes" id="UP001476798"/>
    </source>
</evidence>
<sequence length="186" mass="20786">MGYSRPHNPWISHTHLQDQAHLSNPGTPRLSNPPRTDQVICSPKMLMPLGFSGRQEWFGMTWMGSFSSTQSALSNGTTHVRKNLSYAKQEAQMHTKSLIWLYCITCADSSHFTARSEPSAKCTQVSGTGPWLNSGHLPDTFHNVNVCQKSQNFSASTWDILDRTLPGSHTHTSRTRPTSRTLAHHT</sequence>
<reference evidence="2 3" key="1">
    <citation type="submission" date="2021-06" db="EMBL/GenBank/DDBJ databases">
        <authorList>
            <person name="Palmer J.M."/>
        </authorList>
    </citation>
    <scope>NUCLEOTIDE SEQUENCE [LARGE SCALE GENOMIC DNA]</scope>
    <source>
        <strain evidence="2 3">GA_2019</strain>
        <tissue evidence="2">Muscle</tissue>
    </source>
</reference>
<keyword evidence="3" id="KW-1185">Reference proteome</keyword>
<gene>
    <name evidence="2" type="ORF">GOODEAATRI_024153</name>
</gene>
<proteinExistence type="predicted"/>
<evidence type="ECO:0000256" key="1">
    <source>
        <dbReference type="SAM" id="MobiDB-lite"/>
    </source>
</evidence>
<evidence type="ECO:0000313" key="2">
    <source>
        <dbReference type="EMBL" id="MEQ2166094.1"/>
    </source>
</evidence>
<feature type="region of interest" description="Disordered" evidence="1">
    <location>
        <begin position="165"/>
        <end position="186"/>
    </location>
</feature>
<dbReference type="EMBL" id="JAHRIO010022654">
    <property type="protein sequence ID" value="MEQ2166094.1"/>
    <property type="molecule type" value="Genomic_DNA"/>
</dbReference>